<organism evidence="2 3">
    <name type="scientific">Phreatobacter aquaticus</name>
    <dbReference type="NCBI Taxonomy" id="2570229"/>
    <lineage>
        <taxon>Bacteria</taxon>
        <taxon>Pseudomonadati</taxon>
        <taxon>Pseudomonadota</taxon>
        <taxon>Alphaproteobacteria</taxon>
        <taxon>Hyphomicrobiales</taxon>
        <taxon>Phreatobacteraceae</taxon>
        <taxon>Phreatobacter</taxon>
    </lineage>
</organism>
<gene>
    <name evidence="2" type="ORF">E8L99_12870</name>
</gene>
<evidence type="ECO:0000256" key="1">
    <source>
        <dbReference type="SAM" id="SignalP"/>
    </source>
</evidence>
<evidence type="ECO:0000313" key="3">
    <source>
        <dbReference type="Proteomes" id="UP000298588"/>
    </source>
</evidence>
<dbReference type="AlphaFoldDB" id="A0A4D7QI35"/>
<name>A0A4D7QI35_9HYPH</name>
<reference evidence="2 3" key="1">
    <citation type="submission" date="2019-04" db="EMBL/GenBank/DDBJ databases">
        <title>Phreatobacter aquaticus sp. nov.</title>
        <authorList>
            <person name="Choi A."/>
            <person name="Baek K."/>
        </authorList>
    </citation>
    <scope>NUCLEOTIDE SEQUENCE [LARGE SCALE GENOMIC DNA]</scope>
    <source>
        <strain evidence="2 3">NMCR1094</strain>
    </source>
</reference>
<dbReference type="RefSeq" id="WP_137099916.1">
    <property type="nucleotide sequence ID" value="NZ_CP039865.1"/>
</dbReference>
<keyword evidence="1" id="KW-0732">Signal</keyword>
<protein>
    <submittedName>
        <fullName evidence="2">Uncharacterized protein</fullName>
    </submittedName>
</protein>
<dbReference type="OrthoDB" id="8480155at2"/>
<sequence>MTRAFALALLLGTLSMPSADASNWMPGNGRACEQVCQGAGRRPVQSGVYLPNGQMFNVCAANSANEGMRPGFNLRPSWSNVCVTAWGPGTGQARSERQYECLCE</sequence>
<dbReference type="KEGG" id="paqt:E8L99_12870"/>
<dbReference type="Proteomes" id="UP000298588">
    <property type="component" value="Chromosome"/>
</dbReference>
<accession>A0A4D7QI35</accession>
<feature type="signal peptide" evidence="1">
    <location>
        <begin position="1"/>
        <end position="21"/>
    </location>
</feature>
<proteinExistence type="predicted"/>
<dbReference type="EMBL" id="CP039865">
    <property type="protein sequence ID" value="QCK86585.1"/>
    <property type="molecule type" value="Genomic_DNA"/>
</dbReference>
<keyword evidence="3" id="KW-1185">Reference proteome</keyword>
<evidence type="ECO:0000313" key="2">
    <source>
        <dbReference type="EMBL" id="QCK86585.1"/>
    </source>
</evidence>
<feature type="chain" id="PRO_5020445702" evidence="1">
    <location>
        <begin position="22"/>
        <end position="104"/>
    </location>
</feature>